<evidence type="ECO:0000256" key="3">
    <source>
        <dbReference type="ARBA" id="ARBA00012401"/>
    </source>
</evidence>
<dbReference type="EnsemblMetazoa" id="XM_029489890.1">
    <property type="protein sequence ID" value="XP_029345750.1"/>
    <property type="gene ID" value="LOC103308940"/>
</dbReference>
<feature type="region of interest" description="Disordered" evidence="14">
    <location>
        <begin position="320"/>
        <end position="357"/>
    </location>
</feature>
<evidence type="ECO:0000256" key="12">
    <source>
        <dbReference type="ARBA" id="ARBA00023136"/>
    </source>
</evidence>
<keyword evidence="4" id="KW-0723">Serine/threonine-protein kinase</keyword>
<dbReference type="GO" id="GO:0048179">
    <property type="term" value="C:activin receptor complex"/>
    <property type="evidence" value="ECO:0007669"/>
    <property type="project" value="TreeGrafter"/>
</dbReference>
<keyword evidence="11" id="KW-1133">Transmembrane helix</keyword>
<dbReference type="AlphaFoldDB" id="A0A8R2JTC2"/>
<evidence type="ECO:0000313" key="17">
    <source>
        <dbReference type="Proteomes" id="UP000007819"/>
    </source>
</evidence>
<reference evidence="17" key="1">
    <citation type="submission" date="2010-06" db="EMBL/GenBank/DDBJ databases">
        <authorList>
            <person name="Jiang H."/>
            <person name="Abraham K."/>
            <person name="Ali S."/>
            <person name="Alsbrooks S.L."/>
            <person name="Anim B.N."/>
            <person name="Anosike U.S."/>
            <person name="Attaway T."/>
            <person name="Bandaranaike D.P."/>
            <person name="Battles P.K."/>
            <person name="Bell S.N."/>
            <person name="Bell A.V."/>
            <person name="Beltran B."/>
            <person name="Bickham C."/>
            <person name="Bustamante Y."/>
            <person name="Caleb T."/>
            <person name="Canada A."/>
            <person name="Cardenas V."/>
            <person name="Carter K."/>
            <person name="Chacko J."/>
            <person name="Chandrabose M.N."/>
            <person name="Chavez D."/>
            <person name="Chavez A."/>
            <person name="Chen L."/>
            <person name="Chu H.-S."/>
            <person name="Claassen K.J."/>
            <person name="Cockrell R."/>
            <person name="Collins M."/>
            <person name="Cooper J.A."/>
            <person name="Cree A."/>
            <person name="Curry S.M."/>
            <person name="Da Y."/>
            <person name="Dao M.D."/>
            <person name="Das B."/>
            <person name="Davila M.-L."/>
            <person name="Davy-Carroll L."/>
            <person name="Denson S."/>
            <person name="Dinh H."/>
            <person name="Ebong V.E."/>
            <person name="Edwards J.R."/>
            <person name="Egan A."/>
            <person name="El-Daye J."/>
            <person name="Escobedo L."/>
            <person name="Fernandez S."/>
            <person name="Fernando P.R."/>
            <person name="Flagg N."/>
            <person name="Forbes L.D."/>
            <person name="Fowler R.G."/>
            <person name="Fu Q."/>
            <person name="Gabisi R.A."/>
            <person name="Ganer J."/>
            <person name="Garbino Pronczuk A."/>
            <person name="Garcia R.M."/>
            <person name="Garner T."/>
            <person name="Garrett T.E."/>
            <person name="Gonzalez D.A."/>
            <person name="Hamid H."/>
            <person name="Hawkins E.S."/>
            <person name="Hirani K."/>
            <person name="Hogues M.E."/>
            <person name="Hollins B."/>
            <person name="Hsiao C.-H."/>
            <person name="Jabil R."/>
            <person name="James M.L."/>
            <person name="Jhangiani S.N."/>
            <person name="Johnson B."/>
            <person name="Johnson Q."/>
            <person name="Joshi V."/>
            <person name="Kalu J.B."/>
            <person name="Kam C."/>
            <person name="Kashfia A."/>
            <person name="Keebler J."/>
            <person name="Kisamo H."/>
            <person name="Kovar C.L."/>
            <person name="Lago L.A."/>
            <person name="Lai C.-Y."/>
            <person name="Laidlaw J."/>
            <person name="Lara F."/>
            <person name="Le T.-K."/>
            <person name="Lee S.L."/>
            <person name="Legall F.H."/>
            <person name="Lemon S.J."/>
            <person name="Lewis L.R."/>
            <person name="Li B."/>
            <person name="Liu Y."/>
            <person name="Liu Y.-S."/>
            <person name="Lopez J."/>
            <person name="Lozado R.J."/>
            <person name="Lu J."/>
            <person name="Madu R.C."/>
            <person name="Maheshwari M."/>
            <person name="Maheshwari R."/>
            <person name="Malloy K."/>
            <person name="Martinez E."/>
            <person name="Mathew T."/>
            <person name="Mercado I.C."/>
            <person name="Mercado C."/>
            <person name="Meyer B."/>
            <person name="Montgomery K."/>
            <person name="Morgan M.B."/>
            <person name="Munidasa M."/>
            <person name="Nazareth L.V."/>
            <person name="Nelson J."/>
            <person name="Ng B.M."/>
            <person name="Nguyen N.B."/>
            <person name="Nguyen P.Q."/>
            <person name="Nguyen T."/>
            <person name="Obregon M."/>
            <person name="Okwuonu G.O."/>
            <person name="Onwere C.G."/>
            <person name="Orozco G."/>
            <person name="Parra A."/>
            <person name="Patel S."/>
            <person name="Patil S."/>
            <person name="Perez A."/>
            <person name="Perez Y."/>
            <person name="Pham C."/>
            <person name="Primus E.L."/>
            <person name="Pu L.-L."/>
            <person name="Puazo M."/>
            <person name="Qin X."/>
            <person name="Quiroz J.B."/>
            <person name="Reese J."/>
            <person name="Richards S."/>
            <person name="Rives C.M."/>
            <person name="Robberts R."/>
            <person name="Ruiz S.J."/>
            <person name="Ruiz M.J."/>
            <person name="Santibanez J."/>
            <person name="Schneider B.W."/>
            <person name="Sisson I."/>
            <person name="Smith M."/>
            <person name="Sodergren E."/>
            <person name="Song X.-Z."/>
            <person name="Song B.B."/>
            <person name="Summersgill H."/>
            <person name="Thelus R."/>
            <person name="Thornton R.D."/>
            <person name="Trejos Z.Y."/>
            <person name="Usmani K."/>
            <person name="Vattathil S."/>
            <person name="Villasana D."/>
            <person name="Walker D.L."/>
            <person name="Wang S."/>
            <person name="Wang K."/>
            <person name="White C.S."/>
            <person name="Williams A.C."/>
            <person name="Williamson J."/>
            <person name="Wilson K."/>
            <person name="Woghiren I.O."/>
            <person name="Woodworth J.R."/>
            <person name="Worley K.C."/>
            <person name="Wright R.A."/>
            <person name="Wu W."/>
            <person name="Young L."/>
            <person name="Zhang L."/>
            <person name="Zhang J."/>
            <person name="Zhu Y."/>
            <person name="Muzny D.M."/>
            <person name="Weinstock G."/>
            <person name="Gibbs R.A."/>
        </authorList>
    </citation>
    <scope>NUCLEOTIDE SEQUENCE [LARGE SCALE GENOMIC DNA]</scope>
    <source>
        <strain evidence="17">LSR1</strain>
    </source>
</reference>
<dbReference type="InterPro" id="IPR001245">
    <property type="entry name" value="Ser-Thr/Tyr_kinase_cat_dom"/>
</dbReference>
<dbReference type="PROSITE" id="PS50011">
    <property type="entry name" value="PROTEIN_KINASE_DOM"/>
    <property type="match status" value="1"/>
</dbReference>
<dbReference type="RefSeq" id="XP_029345750.1">
    <property type="nucleotide sequence ID" value="XM_029489890.1"/>
</dbReference>
<feature type="compositionally biased region" description="Basic and acidic residues" evidence="14">
    <location>
        <begin position="344"/>
        <end position="357"/>
    </location>
</feature>
<keyword evidence="9" id="KW-0418">Kinase</keyword>
<dbReference type="Proteomes" id="UP000007819">
    <property type="component" value="Chromosome A2"/>
</dbReference>
<evidence type="ECO:0000259" key="15">
    <source>
        <dbReference type="PROSITE" id="PS50011"/>
    </source>
</evidence>
<comment type="similarity">
    <text evidence="2">Belongs to the protein kinase superfamily. TKL Ser/Thr protein kinase family. TGFB receptor subfamily.</text>
</comment>
<dbReference type="KEGG" id="api:103308940"/>
<evidence type="ECO:0000256" key="2">
    <source>
        <dbReference type="ARBA" id="ARBA00009605"/>
    </source>
</evidence>
<dbReference type="Pfam" id="PF07714">
    <property type="entry name" value="PK_Tyr_Ser-Thr"/>
    <property type="match status" value="1"/>
</dbReference>
<feature type="domain" description="Protein kinase" evidence="15">
    <location>
        <begin position="43"/>
        <end position="357"/>
    </location>
</feature>
<dbReference type="GO" id="GO:0071363">
    <property type="term" value="P:cellular response to growth factor stimulus"/>
    <property type="evidence" value="ECO:0007669"/>
    <property type="project" value="TreeGrafter"/>
</dbReference>
<dbReference type="OrthoDB" id="547665at2759"/>
<evidence type="ECO:0000256" key="5">
    <source>
        <dbReference type="ARBA" id="ARBA00022679"/>
    </source>
</evidence>
<keyword evidence="12" id="KW-0472">Membrane</keyword>
<evidence type="ECO:0000256" key="1">
    <source>
        <dbReference type="ARBA" id="ARBA00004479"/>
    </source>
</evidence>
<sequence>MSLIDDRFPNNNTPPISHRPSINEAIELNEIPSISSLENRPPIELVEEISRGRYAIHWKAIYKNNTVAVKIYPLEGKISWFIEQEVYQLPHMKHENILSFIGDVIDEFKSEYWLITAYHDRGSLYDFLKCNTLSWSKLCHIKYCIARGLTHLHEEILSRHLDECKPTIVHRNLKTKNILLKHDLTACISDFGVAVGLQDGKLCGAVHTRNYVYYLVYVGMWSVKLLVKMSMKCFYTVRSSRTLSENEKSDVSESDINCVKASFTSSGGKYGKPKKLLSQLPILEFSLLYSKKKYNDGPEAKRARLDKNRQAQTNLRATETPSMKNTRILQQRENRIQQRYAETPTHKEDRKTADHER</sequence>
<protein>
    <recommendedName>
        <fullName evidence="3">receptor protein serine/threonine kinase</fullName>
        <ecNumber evidence="3">2.7.11.30</ecNumber>
    </recommendedName>
</protein>
<dbReference type="SUPFAM" id="SSF56112">
    <property type="entry name" value="Protein kinase-like (PK-like)"/>
    <property type="match status" value="1"/>
</dbReference>
<accession>A0A8R2JTC2</accession>
<evidence type="ECO:0000313" key="16">
    <source>
        <dbReference type="EnsemblMetazoa" id="XP_029345750.1"/>
    </source>
</evidence>
<dbReference type="GO" id="GO:0005524">
    <property type="term" value="F:ATP binding"/>
    <property type="evidence" value="ECO:0007669"/>
    <property type="project" value="UniProtKB-KW"/>
</dbReference>
<evidence type="ECO:0000256" key="6">
    <source>
        <dbReference type="ARBA" id="ARBA00022692"/>
    </source>
</evidence>
<proteinExistence type="inferred from homology"/>
<comment type="subcellular location">
    <subcellularLocation>
        <location evidence="1">Membrane</location>
        <topology evidence="1">Single-pass type I membrane protein</topology>
    </subcellularLocation>
</comment>
<keyword evidence="8" id="KW-0547">Nucleotide-binding</keyword>
<evidence type="ECO:0000256" key="8">
    <source>
        <dbReference type="ARBA" id="ARBA00022741"/>
    </source>
</evidence>
<evidence type="ECO:0000256" key="4">
    <source>
        <dbReference type="ARBA" id="ARBA00022527"/>
    </source>
</evidence>
<name>A0A8R2JTC2_ACYPI</name>
<evidence type="ECO:0000256" key="7">
    <source>
        <dbReference type="ARBA" id="ARBA00022729"/>
    </source>
</evidence>
<dbReference type="GO" id="GO:0048185">
    <property type="term" value="F:activin binding"/>
    <property type="evidence" value="ECO:0007669"/>
    <property type="project" value="TreeGrafter"/>
</dbReference>
<dbReference type="InterPro" id="IPR011009">
    <property type="entry name" value="Kinase-like_dom_sf"/>
</dbReference>
<dbReference type="GO" id="GO:0017002">
    <property type="term" value="F:activin receptor activity"/>
    <property type="evidence" value="ECO:0007669"/>
    <property type="project" value="TreeGrafter"/>
</dbReference>
<keyword evidence="5" id="KW-0808">Transferase</keyword>
<dbReference type="Gene3D" id="3.30.200.20">
    <property type="entry name" value="Phosphorylase Kinase, domain 1"/>
    <property type="match status" value="1"/>
</dbReference>
<evidence type="ECO:0000256" key="9">
    <source>
        <dbReference type="ARBA" id="ARBA00022777"/>
    </source>
</evidence>
<keyword evidence="7" id="KW-0732">Signal</keyword>
<dbReference type="PANTHER" id="PTHR23255">
    <property type="entry name" value="TRANSFORMING GROWTH FACTOR-BETA RECEPTOR TYPE I AND II"/>
    <property type="match status" value="1"/>
</dbReference>
<dbReference type="Gene3D" id="1.10.510.10">
    <property type="entry name" value="Transferase(Phosphotransferase) domain 1"/>
    <property type="match status" value="1"/>
</dbReference>
<feature type="compositionally biased region" description="Polar residues" evidence="14">
    <location>
        <begin position="320"/>
        <end position="329"/>
    </location>
</feature>
<dbReference type="InterPro" id="IPR000333">
    <property type="entry name" value="TGFB_receptor"/>
</dbReference>
<dbReference type="InterPro" id="IPR000719">
    <property type="entry name" value="Prot_kinase_dom"/>
</dbReference>
<dbReference type="GeneID" id="103308940"/>
<keyword evidence="10" id="KW-0067">ATP-binding</keyword>
<evidence type="ECO:0000256" key="11">
    <source>
        <dbReference type="ARBA" id="ARBA00022989"/>
    </source>
</evidence>
<keyword evidence="13" id="KW-0675">Receptor</keyword>
<keyword evidence="6" id="KW-0812">Transmembrane</keyword>
<evidence type="ECO:0000256" key="13">
    <source>
        <dbReference type="ARBA" id="ARBA00023170"/>
    </source>
</evidence>
<dbReference type="EC" id="2.7.11.30" evidence="3"/>
<evidence type="ECO:0000256" key="10">
    <source>
        <dbReference type="ARBA" id="ARBA00022840"/>
    </source>
</evidence>
<reference evidence="16" key="2">
    <citation type="submission" date="2022-06" db="UniProtKB">
        <authorList>
            <consortium name="EnsemblMetazoa"/>
        </authorList>
    </citation>
    <scope>IDENTIFICATION</scope>
</reference>
<dbReference type="PANTHER" id="PTHR23255:SF98">
    <property type="entry name" value="SERINE_THREONINE-PROTEIN KINASE RECEPTOR"/>
    <property type="match status" value="1"/>
</dbReference>
<keyword evidence="17" id="KW-1185">Reference proteome</keyword>
<organism evidence="16 17">
    <name type="scientific">Acyrthosiphon pisum</name>
    <name type="common">Pea aphid</name>
    <dbReference type="NCBI Taxonomy" id="7029"/>
    <lineage>
        <taxon>Eukaryota</taxon>
        <taxon>Metazoa</taxon>
        <taxon>Ecdysozoa</taxon>
        <taxon>Arthropoda</taxon>
        <taxon>Hexapoda</taxon>
        <taxon>Insecta</taxon>
        <taxon>Pterygota</taxon>
        <taxon>Neoptera</taxon>
        <taxon>Paraneoptera</taxon>
        <taxon>Hemiptera</taxon>
        <taxon>Sternorrhyncha</taxon>
        <taxon>Aphidomorpha</taxon>
        <taxon>Aphidoidea</taxon>
        <taxon>Aphididae</taxon>
        <taxon>Macrosiphini</taxon>
        <taxon>Acyrthosiphon</taxon>
    </lineage>
</organism>
<evidence type="ECO:0000256" key="14">
    <source>
        <dbReference type="SAM" id="MobiDB-lite"/>
    </source>
</evidence>